<evidence type="ECO:0000313" key="2">
    <source>
        <dbReference type="Proteomes" id="UP001054945"/>
    </source>
</evidence>
<reference evidence="1 2" key="1">
    <citation type="submission" date="2021-06" db="EMBL/GenBank/DDBJ databases">
        <title>Caerostris extrusa draft genome.</title>
        <authorList>
            <person name="Kono N."/>
            <person name="Arakawa K."/>
        </authorList>
    </citation>
    <scope>NUCLEOTIDE SEQUENCE [LARGE SCALE GENOMIC DNA]</scope>
</reference>
<dbReference type="AlphaFoldDB" id="A0AAV4NBK3"/>
<dbReference type="Proteomes" id="UP001054945">
    <property type="component" value="Unassembled WGS sequence"/>
</dbReference>
<evidence type="ECO:0000313" key="1">
    <source>
        <dbReference type="EMBL" id="GIX81863.1"/>
    </source>
</evidence>
<keyword evidence="2" id="KW-1185">Reference proteome</keyword>
<protein>
    <submittedName>
        <fullName evidence="1">Uncharacterized protein</fullName>
    </submittedName>
</protein>
<organism evidence="1 2">
    <name type="scientific">Caerostris extrusa</name>
    <name type="common">Bark spider</name>
    <name type="synonym">Caerostris bankana</name>
    <dbReference type="NCBI Taxonomy" id="172846"/>
    <lineage>
        <taxon>Eukaryota</taxon>
        <taxon>Metazoa</taxon>
        <taxon>Ecdysozoa</taxon>
        <taxon>Arthropoda</taxon>
        <taxon>Chelicerata</taxon>
        <taxon>Arachnida</taxon>
        <taxon>Araneae</taxon>
        <taxon>Araneomorphae</taxon>
        <taxon>Entelegynae</taxon>
        <taxon>Araneoidea</taxon>
        <taxon>Araneidae</taxon>
        <taxon>Caerostris</taxon>
    </lineage>
</organism>
<accession>A0AAV4NBK3</accession>
<gene>
    <name evidence="1" type="ORF">CEXT_731821</name>
</gene>
<sequence length="176" mass="20673">MMMILRSRVWEQLKLINDSKDEKQLRLSGHSFPHSFGRLRINILSQDTTRALKRYLRAIYEGWVVNLMKNVTTLTANWSVKTKDEKQLKHSNHSFPHPFGRLRINILSQDTTRALKLNAQLKENFIIRVHGNYIVRDPGFCFTSAEGSENYDVELRISFAIIWMLFCWLDLDSFGI</sequence>
<name>A0AAV4NBK3_CAEEX</name>
<proteinExistence type="predicted"/>
<dbReference type="EMBL" id="BPLR01020721">
    <property type="protein sequence ID" value="GIX81863.1"/>
    <property type="molecule type" value="Genomic_DNA"/>
</dbReference>
<comment type="caution">
    <text evidence="1">The sequence shown here is derived from an EMBL/GenBank/DDBJ whole genome shotgun (WGS) entry which is preliminary data.</text>
</comment>